<proteinExistence type="predicted"/>
<reference evidence="2 3" key="1">
    <citation type="submission" date="2013-06" db="EMBL/GenBank/DDBJ databases">
        <title>Draft genome sequence of Thauera terpenica.</title>
        <authorList>
            <person name="Liu B."/>
            <person name="Frostegard A.H."/>
            <person name="Shapleigh J.P."/>
        </authorList>
    </citation>
    <scope>NUCLEOTIDE SEQUENCE [LARGE SCALE GENOMIC DNA]</scope>
    <source>
        <strain evidence="2 3">58Eu</strain>
    </source>
</reference>
<dbReference type="SUPFAM" id="SSF47413">
    <property type="entry name" value="lambda repressor-like DNA-binding domains"/>
    <property type="match status" value="1"/>
</dbReference>
<accession>S9ZE09</accession>
<dbReference type="InterPro" id="IPR001387">
    <property type="entry name" value="Cro/C1-type_HTH"/>
</dbReference>
<dbReference type="eggNOG" id="COG1396">
    <property type="taxonomic scope" value="Bacteria"/>
</dbReference>
<evidence type="ECO:0000313" key="3">
    <source>
        <dbReference type="Proteomes" id="UP000015455"/>
    </source>
</evidence>
<dbReference type="Gene3D" id="1.10.260.40">
    <property type="entry name" value="lambda repressor-like DNA-binding domains"/>
    <property type="match status" value="1"/>
</dbReference>
<dbReference type="AlphaFoldDB" id="S9ZE09"/>
<dbReference type="EMBL" id="ATJV01000055">
    <property type="protein sequence ID" value="EPZ15510.1"/>
    <property type="molecule type" value="Genomic_DNA"/>
</dbReference>
<dbReference type="STRING" id="1348657.M622_15530"/>
<dbReference type="Proteomes" id="UP000015455">
    <property type="component" value="Unassembled WGS sequence"/>
</dbReference>
<gene>
    <name evidence="2" type="ORF">M622_15530</name>
</gene>
<feature type="domain" description="HTH cro/C1-type" evidence="1">
    <location>
        <begin position="1"/>
        <end position="35"/>
    </location>
</feature>
<keyword evidence="3" id="KW-1185">Reference proteome</keyword>
<name>S9ZE09_9RHOO</name>
<evidence type="ECO:0000259" key="1">
    <source>
        <dbReference type="PROSITE" id="PS50943"/>
    </source>
</evidence>
<organism evidence="2 3">
    <name type="scientific">Thauera terpenica 58Eu</name>
    <dbReference type="NCBI Taxonomy" id="1348657"/>
    <lineage>
        <taxon>Bacteria</taxon>
        <taxon>Pseudomonadati</taxon>
        <taxon>Pseudomonadota</taxon>
        <taxon>Betaproteobacteria</taxon>
        <taxon>Rhodocyclales</taxon>
        <taxon>Zoogloeaceae</taxon>
        <taxon>Thauera</taxon>
    </lineage>
</organism>
<dbReference type="GO" id="GO:0003677">
    <property type="term" value="F:DNA binding"/>
    <property type="evidence" value="ECO:0007669"/>
    <property type="project" value="InterPro"/>
</dbReference>
<dbReference type="Pfam" id="PF01381">
    <property type="entry name" value="HTH_3"/>
    <property type="match status" value="1"/>
</dbReference>
<dbReference type="PROSITE" id="PS50943">
    <property type="entry name" value="HTH_CROC1"/>
    <property type="match status" value="1"/>
</dbReference>
<dbReference type="PATRIC" id="fig|1348657.5.peg.1976"/>
<protein>
    <recommendedName>
        <fullName evidence="1">HTH cro/C1-type domain-containing protein</fullName>
    </recommendedName>
</protein>
<dbReference type="InterPro" id="IPR010982">
    <property type="entry name" value="Lambda_DNA-bd_dom_sf"/>
</dbReference>
<comment type="caution">
    <text evidence="2">The sequence shown here is derived from an EMBL/GenBank/DDBJ whole genome shotgun (WGS) entry which is preliminary data.</text>
</comment>
<evidence type="ECO:0000313" key="2">
    <source>
        <dbReference type="EMBL" id="EPZ15510.1"/>
    </source>
</evidence>
<dbReference type="CDD" id="cd00093">
    <property type="entry name" value="HTH_XRE"/>
    <property type="match status" value="1"/>
</dbReference>
<sequence length="47" mass="4949">MARSYLGGVERGQRNIALLNIFKLAEALGVEPSVLLEAPAAGQEPTP</sequence>